<gene>
    <name evidence="2" type="ORF">OE88DRAFT_1680384</name>
</gene>
<dbReference type="Pfam" id="PF24840">
    <property type="entry name" value="NTF2_SigF"/>
    <property type="match status" value="1"/>
</dbReference>
<accession>A0A5C3N5Z8</accession>
<evidence type="ECO:0000313" key="2">
    <source>
        <dbReference type="EMBL" id="TFK51538.1"/>
    </source>
</evidence>
<dbReference type="AlphaFoldDB" id="A0A5C3N5Z8"/>
<dbReference type="InterPro" id="IPR057514">
    <property type="entry name" value="NTF2_SigF"/>
</dbReference>
<reference evidence="2 3" key="1">
    <citation type="journal article" date="2019" name="Nat. Ecol. Evol.">
        <title>Megaphylogeny resolves global patterns of mushroom evolution.</title>
        <authorList>
            <person name="Varga T."/>
            <person name="Krizsan K."/>
            <person name="Foldi C."/>
            <person name="Dima B."/>
            <person name="Sanchez-Garcia M."/>
            <person name="Sanchez-Ramirez S."/>
            <person name="Szollosi G.J."/>
            <person name="Szarkandi J.G."/>
            <person name="Papp V."/>
            <person name="Albert L."/>
            <person name="Andreopoulos W."/>
            <person name="Angelini C."/>
            <person name="Antonin V."/>
            <person name="Barry K.W."/>
            <person name="Bougher N.L."/>
            <person name="Buchanan P."/>
            <person name="Buyck B."/>
            <person name="Bense V."/>
            <person name="Catcheside P."/>
            <person name="Chovatia M."/>
            <person name="Cooper J."/>
            <person name="Damon W."/>
            <person name="Desjardin D."/>
            <person name="Finy P."/>
            <person name="Geml J."/>
            <person name="Haridas S."/>
            <person name="Hughes K."/>
            <person name="Justo A."/>
            <person name="Karasinski D."/>
            <person name="Kautmanova I."/>
            <person name="Kiss B."/>
            <person name="Kocsube S."/>
            <person name="Kotiranta H."/>
            <person name="LaButti K.M."/>
            <person name="Lechner B.E."/>
            <person name="Liimatainen K."/>
            <person name="Lipzen A."/>
            <person name="Lukacs Z."/>
            <person name="Mihaltcheva S."/>
            <person name="Morgado L.N."/>
            <person name="Niskanen T."/>
            <person name="Noordeloos M.E."/>
            <person name="Ohm R.A."/>
            <person name="Ortiz-Santana B."/>
            <person name="Ovrebo C."/>
            <person name="Racz N."/>
            <person name="Riley R."/>
            <person name="Savchenko A."/>
            <person name="Shiryaev A."/>
            <person name="Soop K."/>
            <person name="Spirin V."/>
            <person name="Szebenyi C."/>
            <person name="Tomsovsky M."/>
            <person name="Tulloss R.E."/>
            <person name="Uehling J."/>
            <person name="Grigoriev I.V."/>
            <person name="Vagvolgyi C."/>
            <person name="Papp T."/>
            <person name="Martin F.M."/>
            <person name="Miettinen O."/>
            <person name="Hibbett D.S."/>
            <person name="Nagy L.G."/>
        </authorList>
    </citation>
    <scope>NUCLEOTIDE SEQUENCE [LARGE SCALE GENOMIC DNA]</scope>
    <source>
        <strain evidence="2 3">OMC1185</strain>
    </source>
</reference>
<evidence type="ECO:0000313" key="3">
    <source>
        <dbReference type="Proteomes" id="UP000305948"/>
    </source>
</evidence>
<organism evidence="2 3">
    <name type="scientific">Heliocybe sulcata</name>
    <dbReference type="NCBI Taxonomy" id="5364"/>
    <lineage>
        <taxon>Eukaryota</taxon>
        <taxon>Fungi</taxon>
        <taxon>Dikarya</taxon>
        <taxon>Basidiomycota</taxon>
        <taxon>Agaricomycotina</taxon>
        <taxon>Agaricomycetes</taxon>
        <taxon>Gloeophyllales</taxon>
        <taxon>Gloeophyllaceae</taxon>
        <taxon>Heliocybe</taxon>
    </lineage>
</organism>
<proteinExistence type="predicted"/>
<evidence type="ECO:0000259" key="1">
    <source>
        <dbReference type="Pfam" id="PF24840"/>
    </source>
</evidence>
<dbReference type="EMBL" id="ML213511">
    <property type="protein sequence ID" value="TFK51538.1"/>
    <property type="molecule type" value="Genomic_DNA"/>
</dbReference>
<name>A0A5C3N5Z8_9AGAM</name>
<feature type="domain" description="SigF-like NTF2-like" evidence="1">
    <location>
        <begin position="1"/>
        <end position="170"/>
    </location>
</feature>
<dbReference type="STRING" id="5364.A0A5C3N5Z8"/>
<protein>
    <recommendedName>
        <fullName evidence="1">SigF-like NTF2-like domain-containing protein</fullName>
    </recommendedName>
</protein>
<dbReference type="PANTHER" id="PTHR35393:SF1">
    <property type="entry name" value="SNOAL-LIKE DOMAIN-CONTAINING PROTEIN"/>
    <property type="match status" value="1"/>
</dbReference>
<dbReference type="OrthoDB" id="2344312at2759"/>
<dbReference type="PANTHER" id="PTHR35393">
    <property type="entry name" value="CHROMOSOME 1, WHOLE GENOME SHOTGUN SEQUENCE"/>
    <property type="match status" value="1"/>
</dbReference>
<dbReference type="Proteomes" id="UP000305948">
    <property type="component" value="Unassembled WGS sequence"/>
</dbReference>
<keyword evidence="3" id="KW-1185">Reference proteome</keyword>
<sequence length="193" mass="21893">MENPAEEIKQVIQLLCTAASPDIQKATVERYFCIDAGFRHPLCTVTSGYRSRDEILGIYQWYRILSPKVSITTTSVMYDADQARIIADSTQLFHIRWNILPPAPARLITHIQLREIDGKHYISLQEDWYHPDDFMNLLVPLITPLIRAGLRAGTVSSNVLASIFQVVFGWWRPGAGQIMHNVDGLGHPGDRHD</sequence>